<dbReference type="Pfam" id="PF04229">
    <property type="entry name" value="GrpB"/>
    <property type="match status" value="1"/>
</dbReference>
<proteinExistence type="predicted"/>
<evidence type="ECO:0000313" key="2">
    <source>
        <dbReference type="Proteomes" id="UP000629365"/>
    </source>
</evidence>
<dbReference type="SUPFAM" id="SSF81301">
    <property type="entry name" value="Nucleotidyltransferase"/>
    <property type="match status" value="1"/>
</dbReference>
<dbReference type="InterPro" id="IPR007344">
    <property type="entry name" value="GrpB/CoaE"/>
</dbReference>
<dbReference type="InterPro" id="IPR043519">
    <property type="entry name" value="NT_sf"/>
</dbReference>
<evidence type="ECO:0008006" key="3">
    <source>
        <dbReference type="Google" id="ProtNLM"/>
    </source>
</evidence>
<comment type="caution">
    <text evidence="1">The sequence shown here is derived from an EMBL/GenBank/DDBJ whole genome shotgun (WGS) entry which is preliminary data.</text>
</comment>
<evidence type="ECO:0000313" key="1">
    <source>
        <dbReference type="EMBL" id="GGD90114.1"/>
    </source>
</evidence>
<dbReference type="PANTHER" id="PTHR34822:SF1">
    <property type="entry name" value="GRPB FAMILY PROTEIN"/>
    <property type="match status" value="1"/>
</dbReference>
<keyword evidence="2" id="KW-1185">Reference proteome</keyword>
<dbReference type="Proteomes" id="UP000629365">
    <property type="component" value="Unassembled WGS sequence"/>
</dbReference>
<dbReference type="PANTHER" id="PTHR34822">
    <property type="entry name" value="GRPB DOMAIN PROTEIN (AFU_ORTHOLOGUE AFUA_1G01530)"/>
    <property type="match status" value="1"/>
</dbReference>
<organism evidence="1 2">
    <name type="scientific">Microbacterium murale</name>
    <dbReference type="NCBI Taxonomy" id="1081040"/>
    <lineage>
        <taxon>Bacteria</taxon>
        <taxon>Bacillati</taxon>
        <taxon>Actinomycetota</taxon>
        <taxon>Actinomycetes</taxon>
        <taxon>Micrococcales</taxon>
        <taxon>Microbacteriaceae</taxon>
        <taxon>Microbacterium</taxon>
    </lineage>
</organism>
<sequence>MPKVRFETGRFDRVSDEKNPAALVEHQAEWAQRALRLLSGIEDAIGGLDGADAAALDHIGSTSVPGLAAKPFVDLQLRISPLPSETDLVTRLEPLGYVRARGSRPDSPGVDRDIPRGSMKVDALVWEKLLFWHEDDQAILHVRRADSPWGLYTIWFRNWLRENTDARQRYETVKLTLSAQQIGKADYDDYTLAKTQFFDQVQSEFEAWATTRH</sequence>
<dbReference type="Gene3D" id="3.30.460.10">
    <property type="entry name" value="Beta Polymerase, domain 2"/>
    <property type="match status" value="1"/>
</dbReference>
<accession>A0ABQ1S3W2</accession>
<dbReference type="EMBL" id="BMCM01000008">
    <property type="protein sequence ID" value="GGD90114.1"/>
    <property type="molecule type" value="Genomic_DNA"/>
</dbReference>
<protein>
    <recommendedName>
        <fullName evidence="3">GrpB family protein</fullName>
    </recommendedName>
</protein>
<name>A0ABQ1S3W2_9MICO</name>
<reference evidence="2" key="1">
    <citation type="journal article" date="2019" name="Int. J. Syst. Evol. Microbiol.">
        <title>The Global Catalogue of Microorganisms (GCM) 10K type strain sequencing project: providing services to taxonomists for standard genome sequencing and annotation.</title>
        <authorList>
            <consortium name="The Broad Institute Genomics Platform"/>
            <consortium name="The Broad Institute Genome Sequencing Center for Infectious Disease"/>
            <person name="Wu L."/>
            <person name="Ma J."/>
        </authorList>
    </citation>
    <scope>NUCLEOTIDE SEQUENCE [LARGE SCALE GENOMIC DNA]</scope>
    <source>
        <strain evidence="2">CCM 7640</strain>
    </source>
</reference>
<gene>
    <name evidence="1" type="ORF">GCM10007269_35900</name>
</gene>